<protein>
    <recommendedName>
        <fullName evidence="4">CcmD family protein</fullName>
    </recommendedName>
</protein>
<evidence type="ECO:0000256" key="1">
    <source>
        <dbReference type="SAM" id="Phobius"/>
    </source>
</evidence>
<dbReference type="RefSeq" id="WP_268046055.1">
    <property type="nucleotide sequence ID" value="NZ_CP104064.1"/>
</dbReference>
<name>A0ABY6Z8T7_9BACL</name>
<evidence type="ECO:0000313" key="3">
    <source>
        <dbReference type="Proteomes" id="UP001164803"/>
    </source>
</evidence>
<dbReference type="Proteomes" id="UP001164803">
    <property type="component" value="Chromosome"/>
</dbReference>
<gene>
    <name evidence="2" type="ORF">NZD86_08365</name>
</gene>
<keyword evidence="3" id="KW-1185">Reference proteome</keyword>
<keyword evidence="1" id="KW-0812">Transmembrane</keyword>
<dbReference type="EMBL" id="CP104064">
    <property type="protein sequence ID" value="WAH38480.1"/>
    <property type="molecule type" value="Genomic_DNA"/>
</dbReference>
<keyword evidence="1" id="KW-0472">Membrane</keyword>
<feature type="transmembrane region" description="Helical" evidence="1">
    <location>
        <begin position="6"/>
        <end position="23"/>
    </location>
</feature>
<proteinExistence type="predicted"/>
<reference evidence="2" key="1">
    <citation type="submission" date="2022-08" db="EMBL/GenBank/DDBJ databases">
        <title>Alicyclobacillus dauci DSM2870, complete genome.</title>
        <authorList>
            <person name="Wang Q."/>
            <person name="Cai R."/>
            <person name="Wang Z."/>
        </authorList>
    </citation>
    <scope>NUCLEOTIDE SEQUENCE</scope>
    <source>
        <strain evidence="2">DSM 28700</strain>
    </source>
</reference>
<sequence>MRDSNLYFALAILFAMYLTWRILASVRKTMKAAVRTDETEE</sequence>
<evidence type="ECO:0008006" key="4">
    <source>
        <dbReference type="Google" id="ProtNLM"/>
    </source>
</evidence>
<keyword evidence="1" id="KW-1133">Transmembrane helix</keyword>
<evidence type="ECO:0000313" key="2">
    <source>
        <dbReference type="EMBL" id="WAH38480.1"/>
    </source>
</evidence>
<accession>A0ABY6Z8T7</accession>
<organism evidence="2 3">
    <name type="scientific">Alicyclobacillus dauci</name>
    <dbReference type="NCBI Taxonomy" id="1475485"/>
    <lineage>
        <taxon>Bacteria</taxon>
        <taxon>Bacillati</taxon>
        <taxon>Bacillota</taxon>
        <taxon>Bacilli</taxon>
        <taxon>Bacillales</taxon>
        <taxon>Alicyclobacillaceae</taxon>
        <taxon>Alicyclobacillus</taxon>
    </lineage>
</organism>